<reference evidence="1 2" key="1">
    <citation type="submission" date="2020-08" db="EMBL/GenBank/DDBJ databases">
        <title>Genomic Encyclopedia of Type Strains, Phase III (KMG-III): the genomes of soil and plant-associated and newly described type strains.</title>
        <authorList>
            <person name="Whitman W."/>
        </authorList>
    </citation>
    <scope>NUCLEOTIDE SEQUENCE [LARGE SCALE GENOMIC DNA]</scope>
    <source>
        <strain evidence="1 2">CECT 8840</strain>
    </source>
</reference>
<gene>
    <name evidence="1" type="ORF">FHS44_002177</name>
</gene>
<proteinExistence type="predicted"/>
<protein>
    <submittedName>
        <fullName evidence="1">Uncharacterized protein</fullName>
    </submittedName>
</protein>
<sequence>MARTEATIIPLPRSGLALSTAPANPATVDGLMFTWSDKRVIRVKNTDSAPKTVTLVIPGQIDGQEIPDRNYVIPATTGDVLIPPLPAVYRQPNGKVWIDFSATTGVSVGVYELPA</sequence>
<comment type="caution">
    <text evidence="1">The sequence shown here is derived from an EMBL/GenBank/DDBJ whole genome shotgun (WGS) entry which is preliminary data.</text>
</comment>
<dbReference type="RefSeq" id="WP_184713808.1">
    <property type="nucleotide sequence ID" value="NZ_JACHJP010000002.1"/>
</dbReference>
<dbReference type="AlphaFoldDB" id="A0A7W7QK94"/>
<dbReference type="Proteomes" id="UP000552644">
    <property type="component" value="Unassembled WGS sequence"/>
</dbReference>
<organism evidence="1 2">
    <name type="scientific">Streptosporangium saharense</name>
    <dbReference type="NCBI Taxonomy" id="1706840"/>
    <lineage>
        <taxon>Bacteria</taxon>
        <taxon>Bacillati</taxon>
        <taxon>Actinomycetota</taxon>
        <taxon>Actinomycetes</taxon>
        <taxon>Streptosporangiales</taxon>
        <taxon>Streptosporangiaceae</taxon>
        <taxon>Streptosporangium</taxon>
    </lineage>
</organism>
<name>A0A7W7QK94_9ACTN</name>
<evidence type="ECO:0000313" key="2">
    <source>
        <dbReference type="Proteomes" id="UP000552644"/>
    </source>
</evidence>
<keyword evidence="2" id="KW-1185">Reference proteome</keyword>
<accession>A0A7W7QK94</accession>
<evidence type="ECO:0000313" key="1">
    <source>
        <dbReference type="EMBL" id="MBB4915092.1"/>
    </source>
</evidence>
<dbReference type="EMBL" id="JACHJP010000002">
    <property type="protein sequence ID" value="MBB4915092.1"/>
    <property type="molecule type" value="Genomic_DNA"/>
</dbReference>